<dbReference type="STRING" id="192814.GCA_900166575_00150"/>
<evidence type="ECO:0000256" key="5">
    <source>
        <dbReference type="ARBA" id="ARBA00022692"/>
    </source>
</evidence>
<evidence type="ECO:0000256" key="8">
    <source>
        <dbReference type="SAM" id="Phobius"/>
    </source>
</evidence>
<feature type="transmembrane region" description="Helical" evidence="8">
    <location>
        <begin position="198"/>
        <end position="217"/>
    </location>
</feature>
<dbReference type="EMBL" id="SRJC01000008">
    <property type="protein sequence ID" value="TGB01011.1"/>
    <property type="molecule type" value="Genomic_DNA"/>
</dbReference>
<keyword evidence="3" id="KW-0813">Transport</keyword>
<feature type="transmembrane region" description="Helical" evidence="8">
    <location>
        <begin position="21"/>
        <end position="40"/>
    </location>
</feature>
<dbReference type="Proteomes" id="UP000297982">
    <property type="component" value="Unassembled WGS sequence"/>
</dbReference>
<name>A0A4Z0GTP4_9BACI</name>
<evidence type="ECO:0000313" key="10">
    <source>
        <dbReference type="EMBL" id="TGB01011.1"/>
    </source>
</evidence>
<dbReference type="InterPro" id="IPR013525">
    <property type="entry name" value="ABC2_TM"/>
</dbReference>
<evidence type="ECO:0000313" key="11">
    <source>
        <dbReference type="Proteomes" id="UP000297982"/>
    </source>
</evidence>
<evidence type="ECO:0000256" key="7">
    <source>
        <dbReference type="ARBA" id="ARBA00023136"/>
    </source>
</evidence>
<evidence type="ECO:0000256" key="2">
    <source>
        <dbReference type="ARBA" id="ARBA00007783"/>
    </source>
</evidence>
<evidence type="ECO:0000256" key="4">
    <source>
        <dbReference type="ARBA" id="ARBA00022475"/>
    </source>
</evidence>
<dbReference type="RefSeq" id="WP_135328627.1">
    <property type="nucleotide sequence ID" value="NZ_SRJC01000008.1"/>
</dbReference>
<evidence type="ECO:0000259" key="9">
    <source>
        <dbReference type="PROSITE" id="PS51012"/>
    </source>
</evidence>
<comment type="subcellular location">
    <subcellularLocation>
        <location evidence="1">Cell membrane</location>
        <topology evidence="1">Multi-pass membrane protein</topology>
    </subcellularLocation>
</comment>
<feature type="domain" description="ABC transmembrane type-2" evidence="9">
    <location>
        <begin position="146"/>
        <end position="385"/>
    </location>
</feature>
<dbReference type="AlphaFoldDB" id="A0A4Z0GTP4"/>
<keyword evidence="4" id="KW-1003">Cell membrane</keyword>
<comment type="caution">
    <text evidence="10">The sequence shown here is derived from an EMBL/GenBank/DDBJ whole genome shotgun (WGS) entry which is preliminary data.</text>
</comment>
<feature type="transmembrane region" description="Helical" evidence="8">
    <location>
        <begin position="238"/>
        <end position="266"/>
    </location>
</feature>
<evidence type="ECO:0000256" key="3">
    <source>
        <dbReference type="ARBA" id="ARBA00022448"/>
    </source>
</evidence>
<evidence type="ECO:0000256" key="6">
    <source>
        <dbReference type="ARBA" id="ARBA00022989"/>
    </source>
</evidence>
<comment type="similarity">
    <text evidence="2">Belongs to the ABC-2 integral membrane protein family.</text>
</comment>
<dbReference type="GO" id="GO:0140359">
    <property type="term" value="F:ABC-type transporter activity"/>
    <property type="evidence" value="ECO:0007669"/>
    <property type="project" value="InterPro"/>
</dbReference>
<feature type="transmembrane region" description="Helical" evidence="8">
    <location>
        <begin position="306"/>
        <end position="324"/>
    </location>
</feature>
<keyword evidence="5 8" id="KW-0812">Transmembrane</keyword>
<evidence type="ECO:0000256" key="1">
    <source>
        <dbReference type="ARBA" id="ARBA00004651"/>
    </source>
</evidence>
<organism evidence="10 11">
    <name type="scientific">Halobacillus salinus</name>
    <dbReference type="NCBI Taxonomy" id="192814"/>
    <lineage>
        <taxon>Bacteria</taxon>
        <taxon>Bacillati</taxon>
        <taxon>Bacillota</taxon>
        <taxon>Bacilli</taxon>
        <taxon>Bacillales</taxon>
        <taxon>Bacillaceae</taxon>
        <taxon>Halobacillus</taxon>
    </lineage>
</organism>
<dbReference type="PANTHER" id="PTHR30294:SF45">
    <property type="entry name" value="LINEARMYCIN RESISTANCE PERMEASE PROTEIN LNRN"/>
    <property type="match status" value="1"/>
</dbReference>
<feature type="transmembrane region" description="Helical" evidence="8">
    <location>
        <begin position="272"/>
        <end position="294"/>
    </location>
</feature>
<dbReference type="InterPro" id="IPR051449">
    <property type="entry name" value="ABC-2_transporter_component"/>
</dbReference>
<keyword evidence="6 8" id="KW-1133">Transmembrane helix</keyword>
<reference evidence="10 11" key="1">
    <citation type="journal article" date="2003" name="Int. J. Syst. Evol. Microbiol.">
        <title>Halobacillus salinus sp. nov., isolated from a salt lake on the coast of the East Sea in Korea.</title>
        <authorList>
            <person name="Yoon J.H."/>
            <person name="Kang K.H."/>
            <person name="Park Y.H."/>
        </authorList>
    </citation>
    <scope>NUCLEOTIDE SEQUENCE [LARGE SCALE GENOMIC DNA]</scope>
    <source>
        <strain evidence="10 11">HSL-3</strain>
    </source>
</reference>
<dbReference type="PANTHER" id="PTHR30294">
    <property type="entry name" value="MEMBRANE COMPONENT OF ABC TRANSPORTER YHHJ-RELATED"/>
    <property type="match status" value="1"/>
</dbReference>
<keyword evidence="11" id="KW-1185">Reference proteome</keyword>
<dbReference type="Gene3D" id="3.40.1710.10">
    <property type="entry name" value="abc type-2 transporter like domain"/>
    <property type="match status" value="1"/>
</dbReference>
<dbReference type="GO" id="GO:0005886">
    <property type="term" value="C:plasma membrane"/>
    <property type="evidence" value="ECO:0007669"/>
    <property type="project" value="UniProtKB-SubCell"/>
</dbReference>
<proteinExistence type="inferred from homology"/>
<dbReference type="Pfam" id="PF12698">
    <property type="entry name" value="ABC2_membrane_3"/>
    <property type="match status" value="1"/>
</dbReference>
<keyword evidence="7 8" id="KW-0472">Membrane</keyword>
<feature type="transmembrane region" description="Helical" evidence="8">
    <location>
        <begin position="360"/>
        <end position="379"/>
    </location>
</feature>
<dbReference type="PROSITE" id="PS51012">
    <property type="entry name" value="ABC_TM2"/>
    <property type="match status" value="1"/>
</dbReference>
<dbReference type="InterPro" id="IPR047817">
    <property type="entry name" value="ABC2_TM_bact-type"/>
</dbReference>
<protein>
    <submittedName>
        <fullName evidence="10">ABC transporter permease</fullName>
    </submittedName>
</protein>
<accession>A0A4Z0GTP4</accession>
<gene>
    <name evidence="10" type="ORF">E4663_17830</name>
</gene>
<sequence>MKRIWTLAVMEWKRMFKKPQSYVVMFGMPLLFTFIFGAMFSGGGERAKPQIAVVDQDQSVVSEALLEKLEGSELMNVVGMSLEEADQSLADQNLSGYVVMGDSFEESVLAGMPDVSFSYLPAFEGASVLSNWINNRLVEVAIHAEAASEYAALTDASFADSFVKMAGSSDGGERTVQTVNVTTDEEIQAMDNVTARSAGFAIMFVMIAMLSSTGVMLEAKQNGVWYRLLSTPASKMEIVLGYLLAFFLIGWMQFGVLMIASSLIFGVYWGSVLGNIVLVSALLLCTIGLGLFIAGFVKTSEQQSMYGNLIIFSTCMLGGVYWPVEIMPDFMQQMAEFVPQTWAMDGFRALTAGAGTFAELAGPLAVLLGFTVVFLSIGMRRIKFE</sequence>